<dbReference type="Gene3D" id="3.20.20.80">
    <property type="entry name" value="Glycosidases"/>
    <property type="match status" value="1"/>
</dbReference>
<dbReference type="Proteomes" id="UP000184420">
    <property type="component" value="Unassembled WGS sequence"/>
</dbReference>
<name>A0A1M7I029_9BACT</name>
<keyword evidence="1" id="KW-0812">Transmembrane</keyword>
<reference evidence="3 4" key="1">
    <citation type="submission" date="2016-11" db="EMBL/GenBank/DDBJ databases">
        <authorList>
            <person name="Jaros S."/>
            <person name="Januszkiewicz K."/>
            <person name="Wedrychowicz H."/>
        </authorList>
    </citation>
    <scope>NUCLEOTIDE SEQUENCE [LARGE SCALE GENOMIC DNA]</scope>
    <source>
        <strain evidence="3 4">DSM 27406</strain>
    </source>
</reference>
<keyword evidence="1" id="KW-0472">Membrane</keyword>
<evidence type="ECO:0000259" key="2">
    <source>
        <dbReference type="Pfam" id="PF19543"/>
    </source>
</evidence>
<keyword evidence="4" id="KW-1185">Reference proteome</keyword>
<dbReference type="InterPro" id="IPR045711">
    <property type="entry name" value="GH123-like_N"/>
</dbReference>
<feature type="transmembrane region" description="Helical" evidence="1">
    <location>
        <begin position="46"/>
        <end position="64"/>
    </location>
</feature>
<feature type="domain" description="Glycoside hydrolase 123-like N-terminal" evidence="2">
    <location>
        <begin position="77"/>
        <end position="1042"/>
    </location>
</feature>
<dbReference type="STRING" id="1419482.SAMN05444266_107454"/>
<accession>A0A1M7I029</accession>
<protein>
    <recommendedName>
        <fullName evidence="2">Glycoside hydrolase 123-like N-terminal domain-containing protein</fullName>
    </recommendedName>
</protein>
<evidence type="ECO:0000256" key="1">
    <source>
        <dbReference type="SAM" id="Phobius"/>
    </source>
</evidence>
<dbReference type="Pfam" id="PF19543">
    <property type="entry name" value="GH123_N"/>
    <property type="match status" value="1"/>
</dbReference>
<feature type="transmembrane region" description="Helical" evidence="1">
    <location>
        <begin position="9"/>
        <end position="26"/>
    </location>
</feature>
<dbReference type="EMBL" id="FRBL01000007">
    <property type="protein sequence ID" value="SHM34151.1"/>
    <property type="molecule type" value="Genomic_DNA"/>
</dbReference>
<evidence type="ECO:0000313" key="4">
    <source>
        <dbReference type="Proteomes" id="UP000184420"/>
    </source>
</evidence>
<sequence length="1042" mass="117308">MKGSLRKQGAFLFTAYTVLVAIRYFFPYFSRINYSYMLQLQPHTRFVTKGLILAGLTFGLFGTARAQQLKYTTGNNSWNADSLGNHRVVVYFNGPGNVARVVIPWRRRDENPAGKRIVIQDAKTKARIKNIKLLSINREQGDIIFEPTSGKGEYYIYYLPYQNEGRANYPQGVYLPPGTSADVTWTDTLPAAPKPNTTVKAMESVDEFNSFYPMEVIATQAEMKSLLLKHPGAGYLIFPEDRAFPIKMTDDIPQRWIQKGPSQAFQGQADKGEYYAFQLGIYARKDLKDVQVRFSDLKTADGKQIPADQLSCINTTGTTYDAKPFTSTVNVASGKVQALWCGIDVPANAQPGIYKGIVTVQPEGAPAMPVRVTLTVTAKTAVNSGFNEPWKQTRLKWLNSTLAQENAVIAPYTPLVMTDSVISLLGRKVGINKDGFPAQIQTFFTPEMTSTTDKPRNLIIEPLHFHFIGAATGKDLKWTSQGWTVASRDNGKITWHAVNTTPGLQMDVDGSLEFDGHMEYVVKVTATEEVAFKDVTFHIPFDTTVAKYMMGLNQKGGLRPSMVDWKWDVAHKNQDGAWVGDVNAGLQFTLRDEHYVRPLNTNFYLQKPLLLPTSWGNDNKGGITLGLKGKSVLANAYTGTRTMKKGEVLYYNFNLLITPFHTLNTDFQWSNRFYHKYANPDTIKATGATVVNIHHGNEINPWINYPFIEWKKMKDYIDVAHSKGLKVKIYNTVRELSNHAWETFPLRSLGHEVYSPGKGGGFSWLQEHVGKDYIAAWFVPEFKDAAIINSGMNRWHNYYVEGMNWLVQNVGIDGIYLDDVAFDRVTMKRIKRVLTQDGHPGIIDLHSANQYNKSDGFQNSAMLYMEHFPYLNRLWFGEYFDYEKNGPDFFLTEVSGIPFGLMGEMLQDGGNPWRGMVYGMTNRMPWSDNADPRPIWKVWDDFGIQGSRMVGYWVDDNPVKTDDPQVPATIYRKNGAVLVSLASWAGGETSVHLNINWQELGIDPAKAVITAPDIRNFQQGQVFAKDAAIPVAPGKGWLLIIK</sequence>
<evidence type="ECO:0000313" key="3">
    <source>
        <dbReference type="EMBL" id="SHM34151.1"/>
    </source>
</evidence>
<organism evidence="3 4">
    <name type="scientific">Chitinophaga jiangningensis</name>
    <dbReference type="NCBI Taxonomy" id="1419482"/>
    <lineage>
        <taxon>Bacteria</taxon>
        <taxon>Pseudomonadati</taxon>
        <taxon>Bacteroidota</taxon>
        <taxon>Chitinophagia</taxon>
        <taxon>Chitinophagales</taxon>
        <taxon>Chitinophagaceae</taxon>
        <taxon>Chitinophaga</taxon>
    </lineage>
</organism>
<dbReference type="AlphaFoldDB" id="A0A1M7I029"/>
<gene>
    <name evidence="3" type="ORF">SAMN05444266_107454</name>
</gene>
<keyword evidence="1" id="KW-1133">Transmembrane helix</keyword>
<proteinExistence type="predicted"/>